<dbReference type="KEGG" id="aoc:Aocu_12930"/>
<keyword evidence="2" id="KW-0560">Oxidoreductase</keyword>
<reference evidence="3" key="1">
    <citation type="submission" date="2014-05" db="EMBL/GenBank/DDBJ databases">
        <authorList>
            <person name="Kube M."/>
        </authorList>
    </citation>
    <scope>NUCLEOTIDE SEQUENCE [LARGE SCALE GENOMIC DNA]</scope>
</reference>
<dbReference type="InterPro" id="IPR029068">
    <property type="entry name" value="Glyas_Bleomycin-R_OHBP_Dase"/>
</dbReference>
<evidence type="ECO:0000313" key="3">
    <source>
        <dbReference type="Proteomes" id="UP000032434"/>
    </source>
</evidence>
<keyword evidence="3" id="KW-1185">Reference proteome</keyword>
<organism evidence="2 3">
    <name type="scientific">Acholeplasma oculi</name>
    <dbReference type="NCBI Taxonomy" id="35623"/>
    <lineage>
        <taxon>Bacteria</taxon>
        <taxon>Bacillati</taxon>
        <taxon>Mycoplasmatota</taxon>
        <taxon>Mollicutes</taxon>
        <taxon>Acholeplasmatales</taxon>
        <taxon>Acholeplasmataceae</taxon>
        <taxon>Acholeplasma</taxon>
    </lineage>
</organism>
<dbReference type="EMBL" id="LK028559">
    <property type="protein sequence ID" value="CDR31366.1"/>
    <property type="molecule type" value="Genomic_DNA"/>
</dbReference>
<evidence type="ECO:0000259" key="1">
    <source>
        <dbReference type="PROSITE" id="PS51819"/>
    </source>
</evidence>
<dbReference type="SUPFAM" id="SSF54593">
    <property type="entry name" value="Glyoxalase/Bleomycin resistance protein/Dihydroxybiphenyl dioxygenase"/>
    <property type="match status" value="2"/>
</dbReference>
<name>A0A061AIC2_9MOLU</name>
<dbReference type="GO" id="GO:0051213">
    <property type="term" value="F:dioxygenase activity"/>
    <property type="evidence" value="ECO:0007669"/>
    <property type="project" value="UniProtKB-KW"/>
</dbReference>
<dbReference type="STRING" id="35623.Aocu_12930"/>
<feature type="domain" description="VOC" evidence="1">
    <location>
        <begin position="11"/>
        <end position="127"/>
    </location>
</feature>
<dbReference type="Gene3D" id="3.10.180.10">
    <property type="entry name" value="2,3-Dihydroxybiphenyl 1,2-Dioxygenase, domain 1"/>
    <property type="match status" value="2"/>
</dbReference>
<accession>A0A061AIC2</accession>
<dbReference type="HOGENOM" id="CLU_059557_0_0_14"/>
<dbReference type="InParanoid" id="A0A061AIC2"/>
<dbReference type="InterPro" id="IPR004360">
    <property type="entry name" value="Glyas_Fos-R_dOase_dom"/>
</dbReference>
<dbReference type="PROSITE" id="PS51819">
    <property type="entry name" value="VOC"/>
    <property type="match status" value="1"/>
</dbReference>
<dbReference type="Pfam" id="PF00903">
    <property type="entry name" value="Glyoxalase"/>
    <property type="match status" value="1"/>
</dbReference>
<dbReference type="InterPro" id="IPR037523">
    <property type="entry name" value="VOC_core"/>
</dbReference>
<dbReference type="FunCoup" id="A0A061AIC2">
    <property type="interactions" value="8"/>
</dbReference>
<proteinExistence type="predicted"/>
<dbReference type="PATRIC" id="fig|35623.3.peg.1292"/>
<dbReference type="RefSeq" id="WP_045749792.1">
    <property type="nucleotide sequence ID" value="NZ_FUZK01000001.1"/>
</dbReference>
<dbReference type="Proteomes" id="UP000032434">
    <property type="component" value="Chromosome 1"/>
</dbReference>
<evidence type="ECO:0000313" key="2">
    <source>
        <dbReference type="EMBL" id="CDR31366.1"/>
    </source>
</evidence>
<dbReference type="AlphaFoldDB" id="A0A061AIC2"/>
<sequence length="280" mass="32034">METFHSNEFMFVKDITLLVSNIDQQIKFYTEVLGLKLIEKIANRYLLGTHTNQLLLTLEHNILATPKEKSTGLYHFALLLPSRAHLGQFIKHLIKLQTPVTGGADHGISEALYLDDPEGNGIEIYADRLKKDWPDFNEVVNKPMDYQDLVNHAITEPFTKIPDGTIMGHIHLHVSRIEKGTQFFKNVLTFQSTMAYGPHAHFVSDGGYHHHVGFNVWNGIDIKNKSELSTGLIAYTIQLPLDKYNSLKENFKLKRVELLKDEHGEYIKDMNDVNVYFTTV</sequence>
<keyword evidence="2" id="KW-0223">Dioxygenase</keyword>
<gene>
    <name evidence="2" type="ORF">Aocu_12930</name>
</gene>
<dbReference type="PANTHER" id="PTHR43279">
    <property type="entry name" value="CATECHOL-2,3-DIOXYGENASE"/>
    <property type="match status" value="1"/>
</dbReference>
<dbReference type="PANTHER" id="PTHR43279:SF1">
    <property type="entry name" value="CATECHOL-2,3-DIOXYGENASE"/>
    <property type="match status" value="1"/>
</dbReference>
<protein>
    <submittedName>
        <fullName evidence="2">Glyoxalase/fosfomycin resistance/dioxygenase domain-containing protein</fullName>
    </submittedName>
</protein>